<dbReference type="PROSITE" id="PS00211">
    <property type="entry name" value="ABC_TRANSPORTER_1"/>
    <property type="match status" value="1"/>
</dbReference>
<dbReference type="InterPro" id="IPR050319">
    <property type="entry name" value="ABC_transp_ATP-bind"/>
</dbReference>
<dbReference type="InterPro" id="IPR003593">
    <property type="entry name" value="AAA+_ATPase"/>
</dbReference>
<dbReference type="EMBL" id="JAMQJZ010000023">
    <property type="protein sequence ID" value="MDC3422554.1"/>
    <property type="molecule type" value="Genomic_DNA"/>
</dbReference>
<dbReference type="PROSITE" id="PS50893">
    <property type="entry name" value="ABC_TRANSPORTER_2"/>
    <property type="match status" value="1"/>
</dbReference>
<organism evidence="6 7">
    <name type="scientific">Aquibacillus koreensis</name>
    <dbReference type="NCBI Taxonomy" id="279446"/>
    <lineage>
        <taxon>Bacteria</taxon>
        <taxon>Bacillati</taxon>
        <taxon>Bacillota</taxon>
        <taxon>Bacilli</taxon>
        <taxon>Bacillales</taxon>
        <taxon>Bacillaceae</taxon>
        <taxon>Aquibacillus</taxon>
    </lineage>
</organism>
<evidence type="ECO:0000313" key="7">
    <source>
        <dbReference type="Proteomes" id="UP001145072"/>
    </source>
</evidence>
<dbReference type="RefSeq" id="WP_259865208.1">
    <property type="nucleotide sequence ID" value="NZ_JAMQJZ010000023.1"/>
</dbReference>
<dbReference type="GO" id="GO:0016887">
    <property type="term" value="F:ATP hydrolysis activity"/>
    <property type="evidence" value="ECO:0007669"/>
    <property type="project" value="InterPro"/>
</dbReference>
<protein>
    <submittedName>
        <fullName evidence="6">ATP-binding cassette domain-containing protein</fullName>
    </submittedName>
</protein>
<gene>
    <name evidence="6" type="ORF">NC661_19560</name>
</gene>
<evidence type="ECO:0000313" key="6">
    <source>
        <dbReference type="EMBL" id="MDC3422554.1"/>
    </source>
</evidence>
<keyword evidence="4 6" id="KW-0067">ATP-binding</keyword>
<evidence type="ECO:0000256" key="2">
    <source>
        <dbReference type="ARBA" id="ARBA00022448"/>
    </source>
</evidence>
<keyword evidence="2" id="KW-0813">Transport</keyword>
<dbReference type="GO" id="GO:0055085">
    <property type="term" value="P:transmembrane transport"/>
    <property type="evidence" value="ECO:0007669"/>
    <property type="project" value="UniProtKB-ARBA"/>
</dbReference>
<comment type="caution">
    <text evidence="6">The sequence shown here is derived from an EMBL/GenBank/DDBJ whole genome shotgun (WGS) entry which is preliminary data.</text>
</comment>
<evidence type="ECO:0000259" key="5">
    <source>
        <dbReference type="PROSITE" id="PS50893"/>
    </source>
</evidence>
<accession>A0A9X3WSI6</accession>
<name>A0A9X3WSI6_9BACI</name>
<dbReference type="SMART" id="SM00382">
    <property type="entry name" value="AAA"/>
    <property type="match status" value="1"/>
</dbReference>
<dbReference type="Proteomes" id="UP001145072">
    <property type="component" value="Unassembled WGS sequence"/>
</dbReference>
<dbReference type="InterPro" id="IPR027417">
    <property type="entry name" value="P-loop_NTPase"/>
</dbReference>
<evidence type="ECO:0000256" key="1">
    <source>
        <dbReference type="ARBA" id="ARBA00005417"/>
    </source>
</evidence>
<reference evidence="6" key="1">
    <citation type="submission" date="2022-06" db="EMBL/GenBank/DDBJ databases">
        <title>Aquibacillus sp. a new bacterium isolated from soil saline samples.</title>
        <authorList>
            <person name="Galisteo C."/>
            <person name="De La Haba R."/>
            <person name="Sanchez-Porro C."/>
            <person name="Ventosa A."/>
        </authorList>
    </citation>
    <scope>NUCLEOTIDE SEQUENCE</scope>
    <source>
        <strain evidence="6">JCM 12387</strain>
    </source>
</reference>
<dbReference type="Pfam" id="PF00005">
    <property type="entry name" value="ABC_tran"/>
    <property type="match status" value="1"/>
</dbReference>
<dbReference type="PANTHER" id="PTHR43776:SF7">
    <property type="entry name" value="D,D-DIPEPTIDE TRANSPORT ATP-BINDING PROTEIN DDPF-RELATED"/>
    <property type="match status" value="1"/>
</dbReference>
<proteinExistence type="inferred from homology"/>
<dbReference type="AlphaFoldDB" id="A0A9X3WSI6"/>
<keyword evidence="3" id="KW-0547">Nucleotide-binding</keyword>
<evidence type="ECO:0000256" key="4">
    <source>
        <dbReference type="ARBA" id="ARBA00022840"/>
    </source>
</evidence>
<dbReference type="Gene3D" id="3.40.50.300">
    <property type="entry name" value="P-loop containing nucleotide triphosphate hydrolases"/>
    <property type="match status" value="1"/>
</dbReference>
<dbReference type="InterPro" id="IPR003439">
    <property type="entry name" value="ABC_transporter-like_ATP-bd"/>
</dbReference>
<dbReference type="InterPro" id="IPR017871">
    <property type="entry name" value="ABC_transporter-like_CS"/>
</dbReference>
<dbReference type="SUPFAM" id="SSF52540">
    <property type="entry name" value="P-loop containing nucleoside triphosphate hydrolases"/>
    <property type="match status" value="1"/>
</dbReference>
<keyword evidence="7" id="KW-1185">Reference proteome</keyword>
<sequence>MQLEANHVSFRYGTQQWLFRQANFTIHAGEILGLVGPSGVGKTTFGRTLAGYETPYEGTITLDGVPVSTQGYQPIQLVMQHPEKAVNPKWKMRKTLNEGWEPDEALLAKLGIDQKWLNRWPNELSGGELQRFCVARALGPDTRFLIADEMTTMLDAITQAQIWHAVLEIAKERNMGVLVISHDQHLIHRLCTRIIDFNELLDHGMVRT</sequence>
<evidence type="ECO:0000256" key="3">
    <source>
        <dbReference type="ARBA" id="ARBA00022741"/>
    </source>
</evidence>
<dbReference type="GO" id="GO:0005524">
    <property type="term" value="F:ATP binding"/>
    <property type="evidence" value="ECO:0007669"/>
    <property type="project" value="UniProtKB-KW"/>
</dbReference>
<dbReference type="PANTHER" id="PTHR43776">
    <property type="entry name" value="TRANSPORT ATP-BINDING PROTEIN"/>
    <property type="match status" value="1"/>
</dbReference>
<comment type="similarity">
    <text evidence="1">Belongs to the ABC transporter superfamily.</text>
</comment>
<feature type="domain" description="ABC transporter" evidence="5">
    <location>
        <begin position="3"/>
        <end position="208"/>
    </location>
</feature>